<keyword evidence="2" id="KW-1185">Reference proteome</keyword>
<proteinExistence type="predicted"/>
<evidence type="ECO:0000313" key="2">
    <source>
        <dbReference type="Proteomes" id="UP000076871"/>
    </source>
</evidence>
<dbReference type="GeneID" id="63823481"/>
<dbReference type="RefSeq" id="XP_040763690.1">
    <property type="nucleotide sequence ID" value="XM_040906452.1"/>
</dbReference>
<organism evidence="1 2">
    <name type="scientific">Laetiporus sulphureus 93-53</name>
    <dbReference type="NCBI Taxonomy" id="1314785"/>
    <lineage>
        <taxon>Eukaryota</taxon>
        <taxon>Fungi</taxon>
        <taxon>Dikarya</taxon>
        <taxon>Basidiomycota</taxon>
        <taxon>Agaricomycotina</taxon>
        <taxon>Agaricomycetes</taxon>
        <taxon>Polyporales</taxon>
        <taxon>Laetiporus</taxon>
    </lineage>
</organism>
<gene>
    <name evidence="1" type="ORF">LAESUDRAFT_701420</name>
</gene>
<accession>A0A165DZE4</accession>
<dbReference type="OrthoDB" id="3249150at2759"/>
<reference evidence="1 2" key="1">
    <citation type="journal article" date="2016" name="Mol. Biol. Evol.">
        <title>Comparative Genomics of Early-Diverging Mushroom-Forming Fungi Provides Insights into the Origins of Lignocellulose Decay Capabilities.</title>
        <authorList>
            <person name="Nagy L.G."/>
            <person name="Riley R."/>
            <person name="Tritt A."/>
            <person name="Adam C."/>
            <person name="Daum C."/>
            <person name="Floudas D."/>
            <person name="Sun H."/>
            <person name="Yadav J.S."/>
            <person name="Pangilinan J."/>
            <person name="Larsson K.H."/>
            <person name="Matsuura K."/>
            <person name="Barry K."/>
            <person name="Labutti K."/>
            <person name="Kuo R."/>
            <person name="Ohm R.A."/>
            <person name="Bhattacharya S.S."/>
            <person name="Shirouzu T."/>
            <person name="Yoshinaga Y."/>
            <person name="Martin F.M."/>
            <person name="Grigoriev I.V."/>
            <person name="Hibbett D.S."/>
        </authorList>
    </citation>
    <scope>NUCLEOTIDE SEQUENCE [LARGE SCALE GENOMIC DNA]</scope>
    <source>
        <strain evidence="1 2">93-53</strain>
    </source>
</reference>
<dbReference type="InParanoid" id="A0A165DZE4"/>
<protein>
    <submittedName>
        <fullName evidence="1">Uncharacterized protein</fullName>
    </submittedName>
</protein>
<dbReference type="Proteomes" id="UP000076871">
    <property type="component" value="Unassembled WGS sequence"/>
</dbReference>
<name>A0A165DZE4_9APHY</name>
<dbReference type="EMBL" id="KV427627">
    <property type="protein sequence ID" value="KZT05950.1"/>
    <property type="molecule type" value="Genomic_DNA"/>
</dbReference>
<sequence length="121" mass="13128">MPTSTVPYEVLLEFSNDTIEPVTLQVLRHDSGSRTGATIFLHSGESISLVLTAGLPYKYAAKLGGREAMLSVKVWQDSRCNLSDVASESDLLARKCDGVSRVVMEGISVASLVETRATIRR</sequence>
<dbReference type="AlphaFoldDB" id="A0A165DZE4"/>
<evidence type="ECO:0000313" key="1">
    <source>
        <dbReference type="EMBL" id="KZT05950.1"/>
    </source>
</evidence>